<feature type="transmembrane region" description="Helical" evidence="1">
    <location>
        <begin position="86"/>
        <end position="105"/>
    </location>
</feature>
<proteinExistence type="predicted"/>
<dbReference type="AlphaFoldDB" id="A0A7G6YH42"/>
<reference evidence="3" key="1">
    <citation type="submission" date="2019-09" db="EMBL/GenBank/DDBJ databases">
        <title>Antimicrobial potential of Antarctic Bacteria.</title>
        <authorList>
            <person name="Benaud N."/>
            <person name="Edwards R.J."/>
            <person name="Ferrari B.C."/>
        </authorList>
    </citation>
    <scope>NUCLEOTIDE SEQUENCE [LARGE SCALE GENOMIC DNA]</scope>
    <source>
        <strain evidence="3">INR9</strain>
    </source>
</reference>
<keyword evidence="1" id="KW-1133">Transmembrane helix</keyword>
<keyword evidence="1" id="KW-0812">Transmembrane</keyword>
<sequence length="143" mass="14667">MHTSPATVSPAAVVRRSREALSALAVQFLLGMGANLLGSPAEDDGAARVFASIVLGLHALVGIGVIVVAVRAWLTARRADVAPRAALWAFVVILLTFLAGVGTMLTGSEWLSFLMSAGFVAAAALYVVIGARALAQRSAAVAR</sequence>
<feature type="transmembrane region" description="Helical" evidence="1">
    <location>
        <begin position="20"/>
        <end position="37"/>
    </location>
</feature>
<feature type="transmembrane region" description="Helical" evidence="1">
    <location>
        <begin position="49"/>
        <end position="74"/>
    </location>
</feature>
<feature type="transmembrane region" description="Helical" evidence="1">
    <location>
        <begin position="111"/>
        <end position="135"/>
    </location>
</feature>
<gene>
    <name evidence="2" type="ORF">F1C12_18355</name>
</gene>
<organism evidence="2 3">
    <name type="scientific">Leifsonia shinshuensis</name>
    <dbReference type="NCBI Taxonomy" id="150026"/>
    <lineage>
        <taxon>Bacteria</taxon>
        <taxon>Bacillati</taxon>
        <taxon>Actinomycetota</taxon>
        <taxon>Actinomycetes</taxon>
        <taxon>Micrococcales</taxon>
        <taxon>Microbacteriaceae</taxon>
        <taxon>Leifsonia</taxon>
    </lineage>
</organism>
<name>A0A7G6YH42_9MICO</name>
<dbReference type="EMBL" id="CP043641">
    <property type="protein sequence ID" value="QNE37807.1"/>
    <property type="molecule type" value="Genomic_DNA"/>
</dbReference>
<accession>A0A7G6YH42</accession>
<keyword evidence="1" id="KW-0472">Membrane</keyword>
<dbReference type="KEGG" id="lse:F1C12_18355"/>
<evidence type="ECO:0000313" key="3">
    <source>
        <dbReference type="Proteomes" id="UP000515511"/>
    </source>
</evidence>
<evidence type="ECO:0000313" key="2">
    <source>
        <dbReference type="EMBL" id="QNE37807.1"/>
    </source>
</evidence>
<dbReference type="Proteomes" id="UP000515511">
    <property type="component" value="Chromosome"/>
</dbReference>
<evidence type="ECO:0000256" key="1">
    <source>
        <dbReference type="SAM" id="Phobius"/>
    </source>
</evidence>
<protein>
    <submittedName>
        <fullName evidence="2">Uncharacterized protein</fullName>
    </submittedName>
</protein>